<feature type="compositionally biased region" description="Polar residues" evidence="1">
    <location>
        <begin position="21"/>
        <end position="36"/>
    </location>
</feature>
<evidence type="ECO:0000313" key="4">
    <source>
        <dbReference type="EMBL" id="KZS95573.1"/>
    </source>
</evidence>
<dbReference type="OrthoDB" id="5588482at2759"/>
<dbReference type="InterPro" id="IPR056146">
    <property type="entry name" value="DUF7729"/>
</dbReference>
<feature type="region of interest" description="Disordered" evidence="1">
    <location>
        <begin position="20"/>
        <end position="39"/>
    </location>
</feature>
<feature type="domain" description="DUF7729" evidence="3">
    <location>
        <begin position="50"/>
        <end position="165"/>
    </location>
</feature>
<evidence type="ECO:0000256" key="2">
    <source>
        <dbReference type="SAM" id="SignalP"/>
    </source>
</evidence>
<dbReference type="Pfam" id="PF24855">
    <property type="entry name" value="DUF7729"/>
    <property type="match status" value="1"/>
</dbReference>
<proteinExistence type="predicted"/>
<dbReference type="EMBL" id="KV419401">
    <property type="protein sequence ID" value="KZS95573.1"/>
    <property type="molecule type" value="Genomic_DNA"/>
</dbReference>
<evidence type="ECO:0000256" key="1">
    <source>
        <dbReference type="SAM" id="MobiDB-lite"/>
    </source>
</evidence>
<keyword evidence="5" id="KW-1185">Reference proteome</keyword>
<feature type="signal peptide" evidence="2">
    <location>
        <begin position="1"/>
        <end position="19"/>
    </location>
</feature>
<feature type="chain" id="PRO_5007854287" description="DUF7729 domain-containing protein" evidence="2">
    <location>
        <begin position="20"/>
        <end position="333"/>
    </location>
</feature>
<dbReference type="STRING" id="1314777.A0A164X2E0"/>
<dbReference type="Proteomes" id="UP000076722">
    <property type="component" value="Unassembled WGS sequence"/>
</dbReference>
<accession>A0A164X2E0</accession>
<keyword evidence="2" id="KW-0732">Signal</keyword>
<evidence type="ECO:0000259" key="3">
    <source>
        <dbReference type="Pfam" id="PF24855"/>
    </source>
</evidence>
<organism evidence="4 5">
    <name type="scientific">Sistotremastrum niveocremeum HHB9708</name>
    <dbReference type="NCBI Taxonomy" id="1314777"/>
    <lineage>
        <taxon>Eukaryota</taxon>
        <taxon>Fungi</taxon>
        <taxon>Dikarya</taxon>
        <taxon>Basidiomycota</taxon>
        <taxon>Agaricomycotina</taxon>
        <taxon>Agaricomycetes</taxon>
        <taxon>Sistotremastrales</taxon>
        <taxon>Sistotremastraceae</taxon>
        <taxon>Sertulicium</taxon>
        <taxon>Sertulicium niveocremeum</taxon>
    </lineage>
</organism>
<evidence type="ECO:0000313" key="5">
    <source>
        <dbReference type="Proteomes" id="UP000076722"/>
    </source>
</evidence>
<dbReference type="AlphaFoldDB" id="A0A164X2E0"/>
<name>A0A164X2E0_9AGAM</name>
<protein>
    <recommendedName>
        <fullName evidence="3">DUF7729 domain-containing protein</fullName>
    </recommendedName>
</protein>
<gene>
    <name evidence="4" type="ORF">SISNIDRAFT_452235</name>
</gene>
<reference evidence="4 5" key="1">
    <citation type="journal article" date="2016" name="Mol. Biol. Evol.">
        <title>Comparative Genomics of Early-Diverging Mushroom-Forming Fungi Provides Insights into the Origins of Lignocellulose Decay Capabilities.</title>
        <authorList>
            <person name="Nagy L.G."/>
            <person name="Riley R."/>
            <person name="Tritt A."/>
            <person name="Adam C."/>
            <person name="Daum C."/>
            <person name="Floudas D."/>
            <person name="Sun H."/>
            <person name="Yadav J.S."/>
            <person name="Pangilinan J."/>
            <person name="Larsson K.H."/>
            <person name="Matsuura K."/>
            <person name="Barry K."/>
            <person name="Labutti K."/>
            <person name="Kuo R."/>
            <person name="Ohm R.A."/>
            <person name="Bhattacharya S.S."/>
            <person name="Shirouzu T."/>
            <person name="Yoshinaga Y."/>
            <person name="Martin F.M."/>
            <person name="Grigoriev I.V."/>
            <person name="Hibbett D.S."/>
        </authorList>
    </citation>
    <scope>NUCLEOTIDE SEQUENCE [LARGE SCALE GENOMIC DNA]</scope>
    <source>
        <strain evidence="4 5">HHB9708</strain>
    </source>
</reference>
<sequence length="333" mass="33019">MQFVAVLSLLALSAVQVQAGDSGSSSPANTKTTTSGGAAPTVAVIPTDISSGCSSFLAQLNNDSSVQACLSPILSATSAFTPTNLPDATQLSSALSTLCAPAVAAACPQTLLRSQLASFQSACSAELTNSPEGTVRAFYDFLFSITPFQQAVCSKDSTGKYCVQQIGSVNGASANDGAISGYIQLAKSWLSSVFALPLARRGASNSTAAAYSPNATTYATTGLPYLFLTPSSPSAELCSACAQAVLAPYVAFETAVPYAFGINNSPLLGKQSTLWSAISSGCGGSVTGSISQNAGASLDGAAGALGSGATTVKAGSIGLLGALVGLVAMAASL</sequence>